<name>A0A0G4HDQ3_9ALVE</name>
<feature type="compositionally biased region" description="Basic and acidic residues" evidence="1">
    <location>
        <begin position="294"/>
        <end position="321"/>
    </location>
</feature>
<feature type="compositionally biased region" description="Basic and acidic residues" evidence="1">
    <location>
        <begin position="380"/>
        <end position="413"/>
    </location>
</feature>
<sequence>MAATGPSPNDSSPVKQGRSLTLLRWVRRSFARLVKAAGATDVLRLLVELRLWLLAFVAVRVLSRFFSRALKESAWKAKKAPYIVQAALYTTENLQSLGRVEKRTLFERDISEVFPNVIVRSQIEAAARMTTREKPFLMPHFPVGDRWHVLTGVLNQLSALFAPHHLFFDQRGRDKRIHYKSSWYVFTMTYHRFQGAGRYFITPFHRLPPGADVAASKIRIMLVCEQSLRDISLGTLHPPRKFFTARHEHRFRLVEQLRLLYMRQFSPSHPFLKQVRRHKVDETALHTHSGRVTDSLEREAGLEKESARRGGEGEREKDQSRARGRASTSPPRAPFASSAAGGIQGGVGFVAKWASGIPLLPSSGRAKGPASSSFPLLRPHFSDDTADAKRRKDKERGGRSSDELPLESERQFEDLEGSSSASPGIPEGEDEENLGAEGAAVIRVLTPADAPQGSLLPLSVTEEEEEEEEMEIHQRVALSESPTEEEEGDGKGFYRGREAVGDTPGTTSIHSGAPSEDAWGGMPGHSASIRPVSSTPGPFNPNGSRTGSAASSSSSSSTAAGVLFGSKGSRSPSSQPVPFSSGQAVEVPTQTLKLRPPKWIAKARESSRGHTLNMGRMGMDLDADGDSGGGGAGGHHQGAVSGRGGGGTIYIKSPSGGRLSVQSPPSMAMHLHGDGKYRLDFPEEDLNNHFNESGGLGGGQLANIPHSSSWVGPVGWTATDSMALHGAPGAGGLGIPLPLPELQALWNRCKLVHAAGAVLNLCGTVGGLFPVSVRKAWAFAMGLPWVDSEEDAGMEDGCCLRMHIPVPTLKSIVDEEELREMRSRDEYVVYRCGE</sequence>
<feature type="compositionally biased region" description="Basic and acidic residues" evidence="1">
    <location>
        <begin position="489"/>
        <end position="500"/>
    </location>
</feature>
<feature type="compositionally biased region" description="Acidic residues" evidence="1">
    <location>
        <begin position="461"/>
        <end position="470"/>
    </location>
</feature>
<evidence type="ECO:0000313" key="2">
    <source>
        <dbReference type="EMBL" id="CEM42028.1"/>
    </source>
</evidence>
<evidence type="ECO:0000256" key="1">
    <source>
        <dbReference type="SAM" id="MobiDB-lite"/>
    </source>
</evidence>
<dbReference type="VEuPathDB" id="CryptoDB:Cvel_26463"/>
<feature type="compositionally biased region" description="Gly residues" evidence="1">
    <location>
        <begin position="626"/>
        <end position="645"/>
    </location>
</feature>
<gene>
    <name evidence="2" type="ORF">Cvel_26463</name>
</gene>
<organism evidence="2">
    <name type="scientific">Chromera velia CCMP2878</name>
    <dbReference type="NCBI Taxonomy" id="1169474"/>
    <lineage>
        <taxon>Eukaryota</taxon>
        <taxon>Sar</taxon>
        <taxon>Alveolata</taxon>
        <taxon>Colpodellida</taxon>
        <taxon>Chromeraceae</taxon>
        <taxon>Chromera</taxon>
    </lineage>
</organism>
<feature type="region of interest" description="Disordered" evidence="1">
    <location>
        <begin position="604"/>
        <end position="645"/>
    </location>
</feature>
<proteinExistence type="predicted"/>
<protein>
    <submittedName>
        <fullName evidence="2">Uncharacterized protein</fullName>
    </submittedName>
</protein>
<dbReference type="EMBL" id="CDMZ01002362">
    <property type="protein sequence ID" value="CEM42028.1"/>
    <property type="molecule type" value="Genomic_DNA"/>
</dbReference>
<feature type="compositionally biased region" description="Low complexity" evidence="1">
    <location>
        <begin position="543"/>
        <end position="561"/>
    </location>
</feature>
<accession>A0A0G4HDQ3</accession>
<feature type="region of interest" description="Disordered" evidence="1">
    <location>
        <begin position="283"/>
        <end position="339"/>
    </location>
</feature>
<feature type="compositionally biased region" description="Low complexity" evidence="1">
    <location>
        <begin position="326"/>
        <end position="339"/>
    </location>
</feature>
<reference evidence="2" key="1">
    <citation type="submission" date="2014-11" db="EMBL/GenBank/DDBJ databases">
        <authorList>
            <person name="Otto D Thomas"/>
            <person name="Naeem Raeece"/>
        </authorList>
    </citation>
    <scope>NUCLEOTIDE SEQUENCE</scope>
</reference>
<feature type="region of interest" description="Disordered" evidence="1">
    <location>
        <begin position="451"/>
        <end position="584"/>
    </location>
</feature>
<feature type="region of interest" description="Disordered" evidence="1">
    <location>
        <begin position="363"/>
        <end position="432"/>
    </location>
</feature>
<dbReference type="AlphaFoldDB" id="A0A0G4HDQ3"/>
<feature type="compositionally biased region" description="Polar residues" evidence="1">
    <location>
        <begin position="568"/>
        <end position="584"/>
    </location>
</feature>